<evidence type="ECO:0000256" key="7">
    <source>
        <dbReference type="SAM" id="MobiDB-lite"/>
    </source>
</evidence>
<evidence type="ECO:0000259" key="8">
    <source>
        <dbReference type="Pfam" id="PF00291"/>
    </source>
</evidence>
<keyword evidence="10" id="KW-1185">Reference proteome</keyword>
<evidence type="ECO:0000256" key="4">
    <source>
        <dbReference type="ARBA" id="ARBA00022679"/>
    </source>
</evidence>
<reference evidence="9" key="1">
    <citation type="journal article" date="2022" name="Front. Genet.">
        <title>Chromosome-Scale Assembly of the Dendrobium nobile Genome Provides Insights Into the Molecular Mechanism of the Biosynthesis of the Medicinal Active Ingredient of Dendrobium.</title>
        <authorList>
            <person name="Xu Q."/>
            <person name="Niu S.-C."/>
            <person name="Li K.-L."/>
            <person name="Zheng P.-J."/>
            <person name="Zhang X.-J."/>
            <person name="Jia Y."/>
            <person name="Liu Y."/>
            <person name="Niu Y.-X."/>
            <person name="Yu L.-H."/>
            <person name="Chen D.-F."/>
            <person name="Zhang G.-Q."/>
        </authorList>
    </citation>
    <scope>NUCLEOTIDE SEQUENCE</scope>
    <source>
        <tissue evidence="9">Leaf</tissue>
    </source>
</reference>
<evidence type="ECO:0000313" key="9">
    <source>
        <dbReference type="EMBL" id="KAI0504067.1"/>
    </source>
</evidence>
<evidence type="ECO:0000256" key="5">
    <source>
        <dbReference type="ARBA" id="ARBA00022898"/>
    </source>
</evidence>
<gene>
    <name evidence="9" type="ORF">KFK09_015014</name>
</gene>
<dbReference type="InterPro" id="IPR036052">
    <property type="entry name" value="TrpB-like_PALP_sf"/>
</dbReference>
<keyword evidence="3" id="KW-0028">Amino-acid biosynthesis</keyword>
<organism evidence="9 10">
    <name type="scientific">Dendrobium nobile</name>
    <name type="common">Orchid</name>
    <dbReference type="NCBI Taxonomy" id="94219"/>
    <lineage>
        <taxon>Eukaryota</taxon>
        <taxon>Viridiplantae</taxon>
        <taxon>Streptophyta</taxon>
        <taxon>Embryophyta</taxon>
        <taxon>Tracheophyta</taxon>
        <taxon>Spermatophyta</taxon>
        <taxon>Magnoliopsida</taxon>
        <taxon>Liliopsida</taxon>
        <taxon>Asparagales</taxon>
        <taxon>Orchidaceae</taxon>
        <taxon>Epidendroideae</taxon>
        <taxon>Malaxideae</taxon>
        <taxon>Dendrobiinae</taxon>
        <taxon>Dendrobium</taxon>
    </lineage>
</organism>
<dbReference type="Pfam" id="PF00291">
    <property type="entry name" value="PALP"/>
    <property type="match status" value="1"/>
</dbReference>
<feature type="region of interest" description="Disordered" evidence="7">
    <location>
        <begin position="330"/>
        <end position="349"/>
    </location>
</feature>
<comment type="caution">
    <text evidence="9">The sequence shown here is derived from an EMBL/GenBank/DDBJ whole genome shotgun (WGS) entry which is preliminary data.</text>
</comment>
<keyword evidence="6" id="KW-0198">Cysteine biosynthesis</keyword>
<dbReference type="FunFam" id="3.40.50.1100:FF:000002">
    <property type="entry name" value="Cysteine synthase"/>
    <property type="match status" value="1"/>
</dbReference>
<evidence type="ECO:0000256" key="1">
    <source>
        <dbReference type="ARBA" id="ARBA00001933"/>
    </source>
</evidence>
<dbReference type="SUPFAM" id="SSF53686">
    <property type="entry name" value="Tryptophan synthase beta subunit-like PLP-dependent enzymes"/>
    <property type="match status" value="1"/>
</dbReference>
<dbReference type="OrthoDB" id="10259545at2759"/>
<accession>A0A8T3B3B2</accession>
<protein>
    <recommendedName>
        <fullName evidence="8">Tryptophan synthase beta chain-like PALP domain-containing protein</fullName>
    </recommendedName>
</protein>
<dbReference type="PANTHER" id="PTHR10314">
    <property type="entry name" value="CYSTATHIONINE BETA-SYNTHASE"/>
    <property type="match status" value="1"/>
</dbReference>
<comment type="cofactor">
    <cofactor evidence="1">
        <name>pyridoxal 5'-phosphate</name>
        <dbReference type="ChEBI" id="CHEBI:597326"/>
    </cofactor>
</comment>
<evidence type="ECO:0000256" key="2">
    <source>
        <dbReference type="ARBA" id="ARBA00007103"/>
    </source>
</evidence>
<evidence type="ECO:0000256" key="3">
    <source>
        <dbReference type="ARBA" id="ARBA00022605"/>
    </source>
</evidence>
<dbReference type="GO" id="GO:0016740">
    <property type="term" value="F:transferase activity"/>
    <property type="evidence" value="ECO:0007669"/>
    <property type="project" value="UniProtKB-KW"/>
</dbReference>
<comment type="similarity">
    <text evidence="2">Belongs to the cysteine synthase/cystathionine beta-synthase family.</text>
</comment>
<dbReference type="InterPro" id="IPR001216">
    <property type="entry name" value="P-phosphate_BS"/>
</dbReference>
<dbReference type="EMBL" id="JAGYWB010000011">
    <property type="protein sequence ID" value="KAI0504067.1"/>
    <property type="molecule type" value="Genomic_DNA"/>
</dbReference>
<dbReference type="SMR" id="A0A8T3B3B2"/>
<evidence type="ECO:0000313" key="10">
    <source>
        <dbReference type="Proteomes" id="UP000829196"/>
    </source>
</evidence>
<dbReference type="PROSITE" id="PS00901">
    <property type="entry name" value="CYS_SYNTHASE"/>
    <property type="match status" value="1"/>
</dbReference>
<name>A0A8T3B3B2_DENNO</name>
<dbReference type="GO" id="GO:0006535">
    <property type="term" value="P:cysteine biosynthetic process from serine"/>
    <property type="evidence" value="ECO:0007669"/>
    <property type="project" value="InterPro"/>
</dbReference>
<feature type="domain" description="Tryptophan synthase beta chain-like PALP" evidence="8">
    <location>
        <begin position="67"/>
        <end position="262"/>
    </location>
</feature>
<sequence length="437" mass="47097">MAVSSPILPVSFLSSPIPRCISSFKSLSYFCLSISRVPPRKRLFISAKAVSLQSREELETVNIAEDVTQLIGRTPMIYLNHVVEGCVANIAAKLESMEPCKSVKDRIGYGMINDAEEKGLISPLKSILVEPTSGNTGIGIAFVAAAKGYKLIVTMPASINLERRVLLRAFGAEIVLTDPAKGLKGSVDKAEEIVCQTPNAYMFQQFDNPINAKIHFETTGPEIWEDTMGGVDIFVASMGTGGTITGAGRYLKTMNKDIKMYFAGYIPSILDVKLIDEVIKISTAEAVEVARTLALKEGLLVGISSGAAAAAAIHVARRLENAGKLIASPRESVSSQRGRLLQSRKSSRPSIVLKTSPENTVQTAPFRDVWRKSGDKSSIASPSCLINESEALIVAASHSTLHDRTPSSRTLILSSSTQQNRALFLRLPLLLPIKPSA</sequence>
<dbReference type="InterPro" id="IPR050214">
    <property type="entry name" value="Cys_Synth/Cystath_Beta-Synth"/>
</dbReference>
<dbReference type="CDD" id="cd01561">
    <property type="entry name" value="CBS_like"/>
    <property type="match status" value="1"/>
</dbReference>
<dbReference type="Proteomes" id="UP000829196">
    <property type="component" value="Unassembled WGS sequence"/>
</dbReference>
<proteinExistence type="inferred from homology"/>
<keyword evidence="5" id="KW-0663">Pyridoxal phosphate</keyword>
<evidence type="ECO:0000256" key="6">
    <source>
        <dbReference type="ARBA" id="ARBA00023192"/>
    </source>
</evidence>
<keyword evidence="4" id="KW-0808">Transferase</keyword>
<dbReference type="AlphaFoldDB" id="A0A8T3B3B2"/>
<dbReference type="Gene3D" id="3.40.50.1100">
    <property type="match status" value="2"/>
</dbReference>
<dbReference type="InterPro" id="IPR001926">
    <property type="entry name" value="TrpB-like_PALP"/>
</dbReference>